<name>A0A480AV10_9BURK</name>
<gene>
    <name evidence="2" type="ORF">AQPW35_38210</name>
</gene>
<accession>A0A480AV10</accession>
<reference evidence="3" key="1">
    <citation type="submission" date="2019-03" db="EMBL/GenBank/DDBJ databases">
        <title>Aquabacterium pictum sp.nov., the first bacteriochlorophyll a-containing freshwater bacterium in the genus Aquabacterium of the class Betaproteobacteria.</title>
        <authorList>
            <person name="Hirose S."/>
            <person name="Tank M."/>
            <person name="Hara E."/>
            <person name="Tamaki H."/>
            <person name="Takaichi S."/>
            <person name="Haruta S."/>
            <person name="Hanada S."/>
        </authorList>
    </citation>
    <scope>NUCLEOTIDE SEQUENCE [LARGE SCALE GENOMIC DNA]</scope>
    <source>
        <strain evidence="3">W35</strain>
    </source>
</reference>
<evidence type="ECO:0000313" key="3">
    <source>
        <dbReference type="Proteomes" id="UP000301751"/>
    </source>
</evidence>
<dbReference type="OrthoDB" id="112250at2"/>
<organism evidence="2 3">
    <name type="scientific">Pseudaquabacterium pictum</name>
    <dbReference type="NCBI Taxonomy" id="2315236"/>
    <lineage>
        <taxon>Bacteria</taxon>
        <taxon>Pseudomonadati</taxon>
        <taxon>Pseudomonadota</taxon>
        <taxon>Betaproteobacteria</taxon>
        <taxon>Burkholderiales</taxon>
        <taxon>Sphaerotilaceae</taxon>
        <taxon>Pseudaquabacterium</taxon>
    </lineage>
</organism>
<dbReference type="AlphaFoldDB" id="A0A480AV10"/>
<feature type="transmembrane region" description="Helical" evidence="1">
    <location>
        <begin position="298"/>
        <end position="316"/>
    </location>
</feature>
<evidence type="ECO:0000313" key="2">
    <source>
        <dbReference type="EMBL" id="GCL64740.1"/>
    </source>
</evidence>
<keyword evidence="3" id="KW-1185">Reference proteome</keyword>
<comment type="caution">
    <text evidence="2">The sequence shown here is derived from an EMBL/GenBank/DDBJ whole genome shotgun (WGS) entry which is preliminary data.</text>
</comment>
<keyword evidence="1" id="KW-0812">Transmembrane</keyword>
<keyword evidence="1" id="KW-0472">Membrane</keyword>
<feature type="transmembrane region" description="Helical" evidence="1">
    <location>
        <begin position="110"/>
        <end position="128"/>
    </location>
</feature>
<protein>
    <submittedName>
        <fullName evidence="2">Uncharacterized protein</fullName>
    </submittedName>
</protein>
<proteinExistence type="predicted"/>
<sequence length="351" mass="37485">MTRSVLPSEAQALATAEMLLRFAAENVNELPRETVATINTALDAQAGNAWNEQVATDFWCAFNKLCALVKPATVDTLSTNLLGVPAPRWRAWAGGNARPVSVSRRTATRYLALLIVLLGISVVLGFLVSTTLSLGKDVEQLATQGDELNVKLTAAADALEAGVADRPFATASADQRKDIAAMQALLHQQNHVLDQMLQKSVMMTRLISLGWNGATILPGDLKDAQNLAEVRQAVRDYQISRRDVASERLNAQISVGVITATVLPIVLGIMGACAYVVRLISDQIKDTTFSATSPIRHLVRVALGGLSGVVIGFSGVVTEMGLSSSALAFIAGYAVEPVFSTIDSIAEKFRR</sequence>
<keyword evidence="1" id="KW-1133">Transmembrane helix</keyword>
<dbReference type="RefSeq" id="WP_137734468.1">
    <property type="nucleotide sequence ID" value="NZ_BJCL01000011.1"/>
</dbReference>
<dbReference type="Proteomes" id="UP000301751">
    <property type="component" value="Unassembled WGS sequence"/>
</dbReference>
<feature type="transmembrane region" description="Helical" evidence="1">
    <location>
        <begin position="253"/>
        <end position="277"/>
    </location>
</feature>
<evidence type="ECO:0000256" key="1">
    <source>
        <dbReference type="SAM" id="Phobius"/>
    </source>
</evidence>
<dbReference type="EMBL" id="BJCL01000011">
    <property type="protein sequence ID" value="GCL64740.1"/>
    <property type="molecule type" value="Genomic_DNA"/>
</dbReference>